<dbReference type="InterPro" id="IPR005467">
    <property type="entry name" value="His_kinase_dom"/>
</dbReference>
<feature type="coiled-coil region" evidence="6">
    <location>
        <begin position="266"/>
        <end position="335"/>
    </location>
</feature>
<sequence>MHILVIEDNPADVYLIREVLSEQQGVSFDIFHADNLSSGLSRLSGGGIDVILLDLGLPDSQGIDTVRAVSGHPSDVPIVVLTGLDDEETGVRALQEGAQDYLVKGGMSGPSLVRAIRYAIERNRIERALRESEERARRHAEELEKLMNLVPAGIWVSQDPDCRTITGNRAANRLFEAREGENVSFIPAPGRRDSTRRFFKNGRELRIEELPIQTAASRGIEVRDSEVDVLLPSGKYITILGNASPLLDADGRVRCCIGAFIDITDRKHAEEQQKHLLQQVKTYAERLEASYDELRFATQELEAANEQLRQQRDNLERLNRMLQENEERLQLAQQAGRMGSFYWHIPENRIRISTETPVLYGMKSKPLEGGIEDWLRFVHAEDRPMIEAAIPRLFDDRNPDWHNEYRIVDPDGRVRWIETRATIRYDGEGRPLYCIGFNIDITEHKRTEEELKRRTDDLIRLNREVEAARDEANIYLDIMTHDVRNANNVSSMYAELLADLAEGDLKTYAEKLRDSIERSNEILRNVATIRRAQEETGLVPVNLDAIIRQEIGNYPQASIRYQNIHAEVLADNLLPVILANLIGNAVKFGGPDVEIAVRVEKRDGEVLVSVEDTGPGIPDEIKEKLFHRFERGLARGRGEGLGLFIVRKLAERYGGRAWIEDRVPGRHEEGAAFRFTLRQADR</sequence>
<dbReference type="Gene3D" id="2.10.70.100">
    <property type="match status" value="1"/>
</dbReference>
<dbReference type="EC" id="2.7.13.3" evidence="2"/>
<keyword evidence="3" id="KW-0597">Phosphoprotein</keyword>
<dbReference type="InterPro" id="IPR000700">
    <property type="entry name" value="PAS-assoc_C"/>
</dbReference>
<dbReference type="AlphaFoldDB" id="A0A0W8FGN8"/>
<dbReference type="SUPFAM" id="SSF52172">
    <property type="entry name" value="CheY-like"/>
    <property type="match status" value="1"/>
</dbReference>
<dbReference type="Gene3D" id="3.30.565.10">
    <property type="entry name" value="Histidine kinase-like ATPase, C-terminal domain"/>
    <property type="match status" value="1"/>
</dbReference>
<dbReference type="PANTHER" id="PTHR43304:SF1">
    <property type="entry name" value="PAC DOMAIN-CONTAINING PROTEIN"/>
    <property type="match status" value="1"/>
</dbReference>
<dbReference type="Gene3D" id="1.10.287.130">
    <property type="match status" value="1"/>
</dbReference>
<dbReference type="Gene3D" id="3.40.50.2300">
    <property type="match status" value="1"/>
</dbReference>
<dbReference type="InterPro" id="IPR052162">
    <property type="entry name" value="Sensor_kinase/Photoreceptor"/>
</dbReference>
<dbReference type="SMART" id="SM00086">
    <property type="entry name" value="PAC"/>
    <property type="match status" value="2"/>
</dbReference>
<dbReference type="SMART" id="SM00448">
    <property type="entry name" value="REC"/>
    <property type="match status" value="1"/>
</dbReference>
<comment type="catalytic activity">
    <reaction evidence="1">
        <text>ATP + protein L-histidine = ADP + protein N-phospho-L-histidine.</text>
        <dbReference type="EC" id="2.7.13.3"/>
    </reaction>
</comment>
<accession>A0A0W8FGN8</accession>
<dbReference type="Pfam" id="PF13426">
    <property type="entry name" value="PAS_9"/>
    <property type="match status" value="1"/>
</dbReference>
<feature type="domain" description="PAC" evidence="9">
    <location>
        <begin position="223"/>
        <end position="275"/>
    </location>
</feature>
<dbReference type="InterPro" id="IPR001789">
    <property type="entry name" value="Sig_transdc_resp-reg_receiver"/>
</dbReference>
<dbReference type="InterPro" id="IPR036890">
    <property type="entry name" value="HATPase_C_sf"/>
</dbReference>
<evidence type="ECO:0000256" key="1">
    <source>
        <dbReference type="ARBA" id="ARBA00000085"/>
    </source>
</evidence>
<dbReference type="NCBIfam" id="TIGR00229">
    <property type="entry name" value="sensory_box"/>
    <property type="match status" value="1"/>
</dbReference>
<dbReference type="PROSITE" id="PS50113">
    <property type="entry name" value="PAC"/>
    <property type="match status" value="2"/>
</dbReference>
<feature type="coiled-coil region" evidence="6">
    <location>
        <begin position="122"/>
        <end position="149"/>
    </location>
</feature>
<dbReference type="PROSITE" id="PS50109">
    <property type="entry name" value="HIS_KIN"/>
    <property type="match status" value="1"/>
</dbReference>
<proteinExistence type="predicted"/>
<dbReference type="PRINTS" id="PR00344">
    <property type="entry name" value="BCTRLSENSOR"/>
</dbReference>
<dbReference type="InterPro" id="IPR000014">
    <property type="entry name" value="PAS"/>
</dbReference>
<dbReference type="Pfam" id="PF00072">
    <property type="entry name" value="Response_reg"/>
    <property type="match status" value="1"/>
</dbReference>
<evidence type="ECO:0000259" key="9">
    <source>
        <dbReference type="PROSITE" id="PS50113"/>
    </source>
</evidence>
<feature type="domain" description="Response regulatory" evidence="8">
    <location>
        <begin position="2"/>
        <end position="119"/>
    </location>
</feature>
<keyword evidence="5 10" id="KW-0418">Kinase</keyword>
<feature type="coiled-coil region" evidence="6">
    <location>
        <begin position="444"/>
        <end position="471"/>
    </location>
</feature>
<dbReference type="InterPro" id="IPR035965">
    <property type="entry name" value="PAS-like_dom_sf"/>
</dbReference>
<dbReference type="PANTHER" id="PTHR43304">
    <property type="entry name" value="PHYTOCHROME-LIKE PROTEIN CPH1"/>
    <property type="match status" value="1"/>
</dbReference>
<dbReference type="SMART" id="SM00387">
    <property type="entry name" value="HATPase_c"/>
    <property type="match status" value="1"/>
</dbReference>
<dbReference type="CDD" id="cd00075">
    <property type="entry name" value="HATPase"/>
    <property type="match status" value="1"/>
</dbReference>
<dbReference type="InterPro" id="IPR013655">
    <property type="entry name" value="PAS_fold_3"/>
</dbReference>
<keyword evidence="6" id="KW-0175">Coiled coil</keyword>
<dbReference type="CDD" id="cd00130">
    <property type="entry name" value="PAS"/>
    <property type="match status" value="1"/>
</dbReference>
<keyword evidence="4" id="KW-0808">Transferase</keyword>
<evidence type="ECO:0000256" key="4">
    <source>
        <dbReference type="ARBA" id="ARBA00022679"/>
    </source>
</evidence>
<evidence type="ECO:0000256" key="2">
    <source>
        <dbReference type="ARBA" id="ARBA00012438"/>
    </source>
</evidence>
<evidence type="ECO:0000256" key="5">
    <source>
        <dbReference type="ARBA" id="ARBA00022777"/>
    </source>
</evidence>
<evidence type="ECO:0000259" key="7">
    <source>
        <dbReference type="PROSITE" id="PS50109"/>
    </source>
</evidence>
<feature type="domain" description="PAC" evidence="9">
    <location>
        <begin position="401"/>
        <end position="453"/>
    </location>
</feature>
<dbReference type="Pfam" id="PF08447">
    <property type="entry name" value="PAS_3"/>
    <property type="match status" value="1"/>
</dbReference>
<dbReference type="InterPro" id="IPR003594">
    <property type="entry name" value="HATPase_dom"/>
</dbReference>
<evidence type="ECO:0000256" key="3">
    <source>
        <dbReference type="ARBA" id="ARBA00022553"/>
    </source>
</evidence>
<evidence type="ECO:0000259" key="8">
    <source>
        <dbReference type="PROSITE" id="PS50110"/>
    </source>
</evidence>
<dbReference type="SUPFAM" id="SSF55874">
    <property type="entry name" value="ATPase domain of HSP90 chaperone/DNA topoisomerase II/histidine kinase"/>
    <property type="match status" value="1"/>
</dbReference>
<gene>
    <name evidence="10" type="ORF">ASZ90_010465</name>
</gene>
<dbReference type="Pfam" id="PF02518">
    <property type="entry name" value="HATPase_c"/>
    <property type="match status" value="1"/>
</dbReference>
<dbReference type="SUPFAM" id="SSF55785">
    <property type="entry name" value="PYP-like sensor domain (PAS domain)"/>
    <property type="match status" value="2"/>
</dbReference>
<dbReference type="GO" id="GO:0000160">
    <property type="term" value="P:phosphorelay signal transduction system"/>
    <property type="evidence" value="ECO:0007669"/>
    <property type="project" value="InterPro"/>
</dbReference>
<dbReference type="GO" id="GO:0004673">
    <property type="term" value="F:protein histidine kinase activity"/>
    <property type="evidence" value="ECO:0007669"/>
    <property type="project" value="UniProtKB-EC"/>
</dbReference>
<dbReference type="CDD" id="cd00156">
    <property type="entry name" value="REC"/>
    <property type="match status" value="1"/>
</dbReference>
<dbReference type="InterPro" id="IPR004358">
    <property type="entry name" value="Sig_transdc_His_kin-like_C"/>
</dbReference>
<feature type="domain" description="Histidine kinase" evidence="7">
    <location>
        <begin position="478"/>
        <end position="681"/>
    </location>
</feature>
<reference evidence="10" key="1">
    <citation type="journal article" date="2015" name="Proc. Natl. Acad. Sci. U.S.A.">
        <title>Networks of energetic and metabolic interactions define dynamics in microbial communities.</title>
        <authorList>
            <person name="Embree M."/>
            <person name="Liu J.K."/>
            <person name="Al-Bassam M.M."/>
            <person name="Zengler K."/>
        </authorList>
    </citation>
    <scope>NUCLEOTIDE SEQUENCE</scope>
</reference>
<name>A0A0W8FGN8_9ZZZZ</name>
<evidence type="ECO:0000256" key="6">
    <source>
        <dbReference type="SAM" id="Coils"/>
    </source>
</evidence>
<dbReference type="InterPro" id="IPR001610">
    <property type="entry name" value="PAC"/>
</dbReference>
<dbReference type="PROSITE" id="PS50110">
    <property type="entry name" value="RESPONSE_REGULATORY"/>
    <property type="match status" value="1"/>
</dbReference>
<evidence type="ECO:0000313" key="10">
    <source>
        <dbReference type="EMBL" id="KUG19810.1"/>
    </source>
</evidence>
<comment type="caution">
    <text evidence="10">The sequence shown here is derived from an EMBL/GenBank/DDBJ whole genome shotgun (WGS) entry which is preliminary data.</text>
</comment>
<dbReference type="EMBL" id="LNQE01001255">
    <property type="protein sequence ID" value="KUG19810.1"/>
    <property type="molecule type" value="Genomic_DNA"/>
</dbReference>
<dbReference type="InterPro" id="IPR011006">
    <property type="entry name" value="CheY-like_superfamily"/>
</dbReference>
<protein>
    <recommendedName>
        <fullName evidence="2">histidine kinase</fullName>
        <ecNumber evidence="2">2.7.13.3</ecNumber>
    </recommendedName>
</protein>
<organism evidence="10">
    <name type="scientific">hydrocarbon metagenome</name>
    <dbReference type="NCBI Taxonomy" id="938273"/>
    <lineage>
        <taxon>unclassified sequences</taxon>
        <taxon>metagenomes</taxon>
        <taxon>ecological metagenomes</taxon>
    </lineage>
</organism>
<dbReference type="Gene3D" id="3.30.450.20">
    <property type="entry name" value="PAS domain"/>
    <property type="match status" value="2"/>
</dbReference>